<dbReference type="InterPro" id="IPR036880">
    <property type="entry name" value="Kunitz_BPTI_sf"/>
</dbReference>
<keyword evidence="2" id="KW-0964">Secreted</keyword>
<dbReference type="PANTHER" id="PTHR10083:SF376">
    <property type="entry name" value="SERINE PEPTIDASE INHIBITOR, KUNITZ TYPE, 3"/>
    <property type="match status" value="1"/>
</dbReference>
<dbReference type="GO" id="GO:0005576">
    <property type="term" value="C:extracellular region"/>
    <property type="evidence" value="ECO:0007669"/>
    <property type="project" value="UniProtKB-SubCell"/>
</dbReference>
<dbReference type="Proteomes" id="UP001562425">
    <property type="component" value="Unassembled WGS sequence"/>
</dbReference>
<dbReference type="GO" id="GO:0090729">
    <property type="term" value="F:toxin activity"/>
    <property type="evidence" value="ECO:0007669"/>
    <property type="project" value="UniProtKB-KW"/>
</dbReference>
<keyword evidence="8" id="KW-1203">Blood coagulation cascade inhibiting toxin</keyword>
<evidence type="ECO:0000256" key="4">
    <source>
        <dbReference type="ARBA" id="ARBA00022690"/>
    </source>
</evidence>
<dbReference type="EMBL" id="JBEHCU010005554">
    <property type="protein sequence ID" value="KAL1399421.1"/>
    <property type="molecule type" value="Genomic_DNA"/>
</dbReference>
<dbReference type="Pfam" id="PF00014">
    <property type="entry name" value="Kunitz_BPTI"/>
    <property type="match status" value="1"/>
</dbReference>
<keyword evidence="3" id="KW-0800">Toxin</keyword>
<feature type="domain" description="BPTI/Kunitz inhibitor" evidence="10">
    <location>
        <begin position="121"/>
        <end position="171"/>
    </location>
</feature>
<keyword evidence="7" id="KW-1199">Hemostasis impairing toxin</keyword>
<organism evidence="11 12">
    <name type="scientific">Culex pipiens pipiens</name>
    <name type="common">Northern house mosquito</name>
    <dbReference type="NCBI Taxonomy" id="38569"/>
    <lineage>
        <taxon>Eukaryota</taxon>
        <taxon>Metazoa</taxon>
        <taxon>Ecdysozoa</taxon>
        <taxon>Arthropoda</taxon>
        <taxon>Hexapoda</taxon>
        <taxon>Insecta</taxon>
        <taxon>Pterygota</taxon>
        <taxon>Neoptera</taxon>
        <taxon>Endopterygota</taxon>
        <taxon>Diptera</taxon>
        <taxon>Nematocera</taxon>
        <taxon>Culicoidea</taxon>
        <taxon>Culicidae</taxon>
        <taxon>Culicinae</taxon>
        <taxon>Culicini</taxon>
        <taxon>Culex</taxon>
        <taxon>Culex</taxon>
    </lineage>
</organism>
<dbReference type="InterPro" id="IPR050098">
    <property type="entry name" value="TFPI/VKTCI-like"/>
</dbReference>
<evidence type="ECO:0000256" key="9">
    <source>
        <dbReference type="SAM" id="MobiDB-lite"/>
    </source>
</evidence>
<evidence type="ECO:0000256" key="5">
    <source>
        <dbReference type="ARBA" id="ARBA00022900"/>
    </source>
</evidence>
<dbReference type="PANTHER" id="PTHR10083">
    <property type="entry name" value="KUNITZ-TYPE PROTEASE INHIBITOR-RELATED"/>
    <property type="match status" value="1"/>
</dbReference>
<sequence length="174" mass="19730">MAGIFCEVIRRLRKIWQGQSIEKKKTNQTKMHFANSRWFGFGAAVILGLLVATCPGEAKPVDVWDQLTAEGGKMFYKMLEYLSDYDEFDDGRHQKREGSAPLQTSNRVEQPAGSGVKNEKCKLPLRKGVCRALLPRWRYDPESKSCHEFTFGGCDGNANNFMTYEKCMDTCKGV</sequence>
<comment type="subcellular location">
    <subcellularLocation>
        <location evidence="1">Secreted</location>
    </subcellularLocation>
</comment>
<dbReference type="PROSITE" id="PS00280">
    <property type="entry name" value="BPTI_KUNITZ_1"/>
    <property type="match status" value="1"/>
</dbReference>
<keyword evidence="4" id="KW-0646">Protease inhibitor</keyword>
<dbReference type="PROSITE" id="PS50279">
    <property type="entry name" value="BPTI_KUNITZ_2"/>
    <property type="match status" value="1"/>
</dbReference>
<feature type="region of interest" description="Disordered" evidence="9">
    <location>
        <begin position="93"/>
        <end position="117"/>
    </location>
</feature>
<accession>A0ABD1DIK3</accession>
<dbReference type="Gene3D" id="4.10.410.10">
    <property type="entry name" value="Pancreatic trypsin inhibitor Kunitz domain"/>
    <property type="match status" value="1"/>
</dbReference>
<dbReference type="InterPro" id="IPR020901">
    <property type="entry name" value="Prtase_inh_Kunz-CS"/>
</dbReference>
<evidence type="ECO:0000256" key="1">
    <source>
        <dbReference type="ARBA" id="ARBA00004613"/>
    </source>
</evidence>
<evidence type="ECO:0000256" key="8">
    <source>
        <dbReference type="ARBA" id="ARBA00034146"/>
    </source>
</evidence>
<evidence type="ECO:0000256" key="3">
    <source>
        <dbReference type="ARBA" id="ARBA00022656"/>
    </source>
</evidence>
<reference evidence="11 12" key="1">
    <citation type="submission" date="2024-05" db="EMBL/GenBank/DDBJ databases">
        <title>Culex pipiens pipiens assembly and annotation.</title>
        <authorList>
            <person name="Alout H."/>
            <person name="Durand T."/>
        </authorList>
    </citation>
    <scope>NUCLEOTIDE SEQUENCE [LARGE SCALE GENOMIC DNA]</scope>
    <source>
        <strain evidence="11">HA-2024</strain>
        <tissue evidence="11">Whole body</tissue>
    </source>
</reference>
<proteinExistence type="predicted"/>
<keyword evidence="6" id="KW-1015">Disulfide bond</keyword>
<keyword evidence="5" id="KW-0722">Serine protease inhibitor</keyword>
<evidence type="ECO:0000313" key="11">
    <source>
        <dbReference type="EMBL" id="KAL1399421.1"/>
    </source>
</evidence>
<comment type="caution">
    <text evidence="11">The sequence shown here is derived from an EMBL/GenBank/DDBJ whole genome shotgun (WGS) entry which is preliminary data.</text>
</comment>
<name>A0ABD1DIK3_CULPP</name>
<dbReference type="FunFam" id="4.10.410.10:FF:000025">
    <property type="entry name" value="Papilin-like Protein"/>
    <property type="match status" value="1"/>
</dbReference>
<evidence type="ECO:0000256" key="7">
    <source>
        <dbReference type="ARBA" id="ARBA00023240"/>
    </source>
</evidence>
<evidence type="ECO:0000259" key="10">
    <source>
        <dbReference type="PROSITE" id="PS50279"/>
    </source>
</evidence>
<dbReference type="SMART" id="SM00131">
    <property type="entry name" value="KU"/>
    <property type="match status" value="1"/>
</dbReference>
<keyword evidence="12" id="KW-1185">Reference proteome</keyword>
<evidence type="ECO:0000256" key="2">
    <source>
        <dbReference type="ARBA" id="ARBA00022525"/>
    </source>
</evidence>
<protein>
    <recommendedName>
        <fullName evidence="10">BPTI/Kunitz inhibitor domain-containing protein</fullName>
    </recommendedName>
</protein>
<dbReference type="AlphaFoldDB" id="A0ABD1DIK3"/>
<dbReference type="PRINTS" id="PR00759">
    <property type="entry name" value="BASICPTASE"/>
</dbReference>
<evidence type="ECO:0000256" key="6">
    <source>
        <dbReference type="ARBA" id="ARBA00023157"/>
    </source>
</evidence>
<evidence type="ECO:0000313" key="12">
    <source>
        <dbReference type="Proteomes" id="UP001562425"/>
    </source>
</evidence>
<gene>
    <name evidence="11" type="ORF">pipiens_008232</name>
</gene>
<dbReference type="InterPro" id="IPR002223">
    <property type="entry name" value="Kunitz_BPTI"/>
</dbReference>
<dbReference type="SUPFAM" id="SSF57362">
    <property type="entry name" value="BPTI-like"/>
    <property type="match status" value="1"/>
</dbReference>
<dbReference type="GO" id="GO:0004867">
    <property type="term" value="F:serine-type endopeptidase inhibitor activity"/>
    <property type="evidence" value="ECO:0007669"/>
    <property type="project" value="UniProtKB-KW"/>
</dbReference>